<name>A0A1W6JUY1_9CAUD</name>
<gene>
    <name evidence="2" type="ORF">pVco5_074</name>
</gene>
<organism evidence="2 3">
    <name type="scientific">Vibrio phage pVco-5</name>
    <dbReference type="NCBI Taxonomy" id="1965485"/>
    <lineage>
        <taxon>Viruses</taxon>
        <taxon>Duplodnaviria</taxon>
        <taxon>Heunggongvirae</taxon>
        <taxon>Uroviricota</taxon>
        <taxon>Caudoviricetes</taxon>
        <taxon>Schitoviridae</taxon>
        <taxon>Vicoquintavirus</taxon>
        <taxon>Vicoquintavirus Pvco5</taxon>
    </lineage>
</organism>
<accession>A0A1W6JUY1</accession>
<protein>
    <submittedName>
        <fullName evidence="2">Uncharacterized protein</fullName>
    </submittedName>
</protein>
<evidence type="ECO:0000313" key="2">
    <source>
        <dbReference type="EMBL" id="ARM71062.1"/>
    </source>
</evidence>
<reference evidence="2 3" key="1">
    <citation type="submission" date="2017-02" db="EMBL/GenBank/DDBJ databases">
        <title>Comeplete genome sequence of Bacteriophage pVco-5, that infects Vibrio corallilyticus.</title>
        <authorList>
            <person name="Kim H.J."/>
            <person name="Park S.C."/>
        </authorList>
    </citation>
    <scope>NUCLEOTIDE SEQUENCE [LARGE SCALE GENOMIC DNA]</scope>
</reference>
<evidence type="ECO:0000256" key="1">
    <source>
        <dbReference type="SAM" id="MobiDB-lite"/>
    </source>
</evidence>
<proteinExistence type="predicted"/>
<feature type="compositionally biased region" description="Polar residues" evidence="1">
    <location>
        <begin position="34"/>
        <end position="57"/>
    </location>
</feature>
<dbReference type="EMBL" id="KY612839">
    <property type="protein sequence ID" value="ARM71062.1"/>
    <property type="molecule type" value="Genomic_DNA"/>
</dbReference>
<feature type="region of interest" description="Disordered" evidence="1">
    <location>
        <begin position="26"/>
        <end position="66"/>
    </location>
</feature>
<keyword evidence="3" id="KW-1185">Reference proteome</keyword>
<sequence length="66" mass="7538">MKWLTVLGEIGSFILKHLKLSEKDKYEKNRLKDSSSAADSFESKFNPNGLRSESMSGDDSDTRKRK</sequence>
<dbReference type="Proteomes" id="UP000225564">
    <property type="component" value="Segment"/>
</dbReference>
<evidence type="ECO:0000313" key="3">
    <source>
        <dbReference type="Proteomes" id="UP000225564"/>
    </source>
</evidence>